<evidence type="ECO:0000259" key="7">
    <source>
        <dbReference type="Pfam" id="PF07980"/>
    </source>
</evidence>
<reference evidence="9 10" key="1">
    <citation type="submission" date="2019-03" db="EMBL/GenBank/DDBJ databases">
        <title>Genomic Encyclopedia of Archaeal and Bacterial Type Strains, Phase II (KMG-II): from individual species to whole genera.</title>
        <authorList>
            <person name="Goeker M."/>
        </authorList>
    </citation>
    <scope>NUCLEOTIDE SEQUENCE [LARGE SCALE GENOMIC DNA]</scope>
    <source>
        <strain evidence="9 10">DSM 19035</strain>
    </source>
</reference>
<gene>
    <name evidence="9" type="ORF">ATK78_2636</name>
</gene>
<keyword evidence="3 6" id="KW-0732">Signal</keyword>
<comment type="caution">
    <text evidence="9">The sequence shown here is derived from an EMBL/GenBank/DDBJ whole genome shotgun (WGS) entry which is preliminary data.</text>
</comment>
<proteinExistence type="inferred from homology"/>
<protein>
    <submittedName>
        <fullName evidence="9">Putative outer membrane starch-binding protein</fullName>
    </submittedName>
</protein>
<sequence>MKVIKNIALVSMVFLTSLSACKKNYLDIVPDNLPTLDNSFTSRVEAEKFLFTCYSFLPREGNPDSNPGFNAGDELWFYKDPIFDFFRIDPYLIARGRQNKSAPYMNYWGENSGTGSVSAFDGRSLWQGIRDCNIMLENIDRVNDLQPLLRDRWIAEVKFLKAYYHWYLFRMYGPIPVIDENLPVSADPEAVKIKRQPVDSVVNYITKLIDEAVVGDEFTGLPSRILNQADELGRITKVAALSIKAKVLVTAASPMFNGNTDFRNLRNKDGEILFNQTYDPKKWTRATEACRVAVDAAGAAGVRLYTFPAGTVTGQTPEITTEMSIRNAVAQKWNTELIWGSTSREDGNAAPSYWLQLFACPQLEPAIYKEELKGQLAPTFKMAELFYTKNGVPIEEDDTWDYANRFKPKATPANSPYLIPDYQTAGLHFDREPRFYADMAFDGAKWYMKSNTSVLAPFAIRSKALENSGKKNTRLYSITGYYTKKVVNWNLTASAAGITVESYPWPIMRLADLMLLYAEALNESGNGTAALPILNEIRSRAGLGTVESSWGTYAKAQFKNKYSTVEGLRDIIRRERGIELAFEANRFWDLRRWKTAAATLNNPIYTWNISRDNFTDYNQRIIDFNQTFVAPRDYLWPISDRELQINSNLVQNTGW</sequence>
<evidence type="ECO:0000256" key="2">
    <source>
        <dbReference type="ARBA" id="ARBA00006275"/>
    </source>
</evidence>
<dbReference type="InterPro" id="IPR011990">
    <property type="entry name" value="TPR-like_helical_dom_sf"/>
</dbReference>
<evidence type="ECO:0000256" key="1">
    <source>
        <dbReference type="ARBA" id="ARBA00004442"/>
    </source>
</evidence>
<feature type="signal peptide" evidence="6">
    <location>
        <begin position="1"/>
        <end position="22"/>
    </location>
</feature>
<evidence type="ECO:0000256" key="5">
    <source>
        <dbReference type="ARBA" id="ARBA00023237"/>
    </source>
</evidence>
<keyword evidence="10" id="KW-1185">Reference proteome</keyword>
<evidence type="ECO:0000313" key="9">
    <source>
        <dbReference type="EMBL" id="TDQ08133.1"/>
    </source>
</evidence>
<dbReference type="GO" id="GO:0009279">
    <property type="term" value="C:cell outer membrane"/>
    <property type="evidence" value="ECO:0007669"/>
    <property type="project" value="UniProtKB-SubCell"/>
</dbReference>
<dbReference type="Gene3D" id="1.25.40.390">
    <property type="match status" value="1"/>
</dbReference>
<dbReference type="Proteomes" id="UP000295620">
    <property type="component" value="Unassembled WGS sequence"/>
</dbReference>
<comment type="subcellular location">
    <subcellularLocation>
        <location evidence="1">Cell outer membrane</location>
    </subcellularLocation>
</comment>
<feature type="chain" id="PRO_5020832740" evidence="6">
    <location>
        <begin position="23"/>
        <end position="655"/>
    </location>
</feature>
<dbReference type="Pfam" id="PF14322">
    <property type="entry name" value="SusD-like_3"/>
    <property type="match status" value="1"/>
</dbReference>
<feature type="domain" description="SusD-like N-terminal" evidence="8">
    <location>
        <begin position="125"/>
        <end position="247"/>
    </location>
</feature>
<keyword evidence="5" id="KW-0998">Cell outer membrane</keyword>
<evidence type="ECO:0000313" key="10">
    <source>
        <dbReference type="Proteomes" id="UP000295620"/>
    </source>
</evidence>
<evidence type="ECO:0000256" key="3">
    <source>
        <dbReference type="ARBA" id="ARBA00022729"/>
    </source>
</evidence>
<feature type="domain" description="RagB/SusD" evidence="7">
    <location>
        <begin position="335"/>
        <end position="655"/>
    </location>
</feature>
<keyword evidence="4" id="KW-0472">Membrane</keyword>
<dbReference type="RefSeq" id="WP_133576535.1">
    <property type="nucleotide sequence ID" value="NZ_SNYC01000005.1"/>
</dbReference>
<dbReference type="AlphaFoldDB" id="A0A4R6ST92"/>
<dbReference type="InterPro" id="IPR012944">
    <property type="entry name" value="SusD_RagB_dom"/>
</dbReference>
<evidence type="ECO:0000259" key="8">
    <source>
        <dbReference type="Pfam" id="PF14322"/>
    </source>
</evidence>
<evidence type="ECO:0000256" key="4">
    <source>
        <dbReference type="ARBA" id="ARBA00023136"/>
    </source>
</evidence>
<evidence type="ECO:0000256" key="6">
    <source>
        <dbReference type="SAM" id="SignalP"/>
    </source>
</evidence>
<dbReference type="EMBL" id="SNYC01000005">
    <property type="protein sequence ID" value="TDQ08133.1"/>
    <property type="molecule type" value="Genomic_DNA"/>
</dbReference>
<organism evidence="9 10">
    <name type="scientific">Pedobacter metabolipauper</name>
    <dbReference type="NCBI Taxonomy" id="425513"/>
    <lineage>
        <taxon>Bacteria</taxon>
        <taxon>Pseudomonadati</taxon>
        <taxon>Bacteroidota</taxon>
        <taxon>Sphingobacteriia</taxon>
        <taxon>Sphingobacteriales</taxon>
        <taxon>Sphingobacteriaceae</taxon>
        <taxon>Pedobacter</taxon>
    </lineage>
</organism>
<accession>A0A4R6ST92</accession>
<dbReference type="SUPFAM" id="SSF48452">
    <property type="entry name" value="TPR-like"/>
    <property type="match status" value="1"/>
</dbReference>
<comment type="similarity">
    <text evidence="2">Belongs to the SusD family.</text>
</comment>
<dbReference type="PROSITE" id="PS51257">
    <property type="entry name" value="PROKAR_LIPOPROTEIN"/>
    <property type="match status" value="1"/>
</dbReference>
<dbReference type="InterPro" id="IPR033985">
    <property type="entry name" value="SusD-like_N"/>
</dbReference>
<dbReference type="OrthoDB" id="608091at2"/>
<dbReference type="Pfam" id="PF07980">
    <property type="entry name" value="SusD_RagB"/>
    <property type="match status" value="1"/>
</dbReference>
<name>A0A4R6ST92_9SPHI</name>